<dbReference type="InterPro" id="IPR029018">
    <property type="entry name" value="Hex-like_dom2"/>
</dbReference>
<dbReference type="EC" id="3.2.1.52" evidence="3"/>
<evidence type="ECO:0000256" key="3">
    <source>
        <dbReference type="ARBA" id="ARBA00012663"/>
    </source>
</evidence>
<dbReference type="InterPro" id="IPR025705">
    <property type="entry name" value="Beta_hexosaminidase_sua/sub"/>
</dbReference>
<dbReference type="Pfam" id="PF00728">
    <property type="entry name" value="Glyco_hydro_20"/>
    <property type="match status" value="1"/>
</dbReference>
<keyword evidence="5 11" id="KW-0326">Glycosidase</keyword>
<evidence type="ECO:0000256" key="1">
    <source>
        <dbReference type="ARBA" id="ARBA00001231"/>
    </source>
</evidence>
<sequence length="643" mass="70390">MTNAASSSLFRLENSWRPVEGDPTGALDFRLFNLSDAPISGFSLAYTSLTRVSGASRFENADFIERNANYHAFKAPEGLVLQPGESWSFSVVGLTRPAKHRTDGAKSAFLILDDDRYVDVACDDLMLSGGVAERPKPLLPEGKVEEPWFILPWPAALSLDPAEEPPVALYPAEGSALEAVKSVDGVIALFSRLFESGHVPFSLAPVEGGRAIAFETDAAMGKESYAIGFGDTITIRAATATGRQYALTVLAQMLSAAREKGSAFRFPASGTIEDAPRYGWRGTHLDVSRQFYETADVLRLLDILAWHRMNIFHWHLTDDEAWRLEIKAYPELTGIGATRAPGTKMPPQLGNGAEPVRGFYSQDEVRAVVSHAAALGIEVIPEVDIPGHSTAALAALPELADGQEAPESYHSVQGFPNNALNPAIEETYVFLGKVFDEMVDLFPARYIHIGGDEVADNTWLASPLARALMEKEGVDGTFGLQSYFMKRIQKMLAERGKTLAGWDEVSHGGGVEREGTLLMAWQKPEVGIALAQDGYDVVMTPGQAYYLDMVQDEAFQEPGASWAGTVPPEHSYTYEAEGDFPEELKARMRGVQSCIWSEHFLSRGYFNHLVFPRISAVAEAGWTPKARKNWLRFAALAPKSPKL</sequence>
<evidence type="ECO:0000256" key="5">
    <source>
        <dbReference type="ARBA" id="ARBA00023295"/>
    </source>
</evidence>
<accession>A0A1U9YX93</accession>
<evidence type="ECO:0000313" key="11">
    <source>
        <dbReference type="EMBL" id="AQZ49982.1"/>
    </source>
</evidence>
<dbReference type="InterPro" id="IPR015883">
    <property type="entry name" value="Glyco_hydro_20_cat"/>
</dbReference>
<dbReference type="STRING" id="1122214.Mame_00605"/>
<evidence type="ECO:0000256" key="6">
    <source>
        <dbReference type="ARBA" id="ARBA00030512"/>
    </source>
</evidence>
<keyword evidence="4 11" id="KW-0378">Hydrolase</keyword>
<proteinExistence type="inferred from homology"/>
<dbReference type="GO" id="GO:0016020">
    <property type="term" value="C:membrane"/>
    <property type="evidence" value="ECO:0007669"/>
    <property type="project" value="TreeGrafter"/>
</dbReference>
<evidence type="ECO:0000259" key="10">
    <source>
        <dbReference type="Pfam" id="PF02838"/>
    </source>
</evidence>
<protein>
    <recommendedName>
        <fullName evidence="3">beta-N-acetylhexosaminidase</fullName>
        <ecNumber evidence="3">3.2.1.52</ecNumber>
    </recommendedName>
    <alternativeName>
        <fullName evidence="6">Beta-N-acetylhexosaminidase</fullName>
    </alternativeName>
    <alternativeName>
        <fullName evidence="7">N-acetyl-beta-glucosaminidase</fullName>
    </alternativeName>
</protein>
<dbReference type="CDD" id="cd06563">
    <property type="entry name" value="GH20_chitobiase-like"/>
    <property type="match status" value="1"/>
</dbReference>
<comment type="catalytic activity">
    <reaction evidence="1">
        <text>Hydrolysis of terminal non-reducing N-acetyl-D-hexosamine residues in N-acetyl-beta-D-hexosaminides.</text>
        <dbReference type="EC" id="3.2.1.52"/>
    </reaction>
</comment>
<dbReference type="PANTHER" id="PTHR22600:SF57">
    <property type="entry name" value="BETA-N-ACETYLHEXOSAMINIDASE"/>
    <property type="match status" value="1"/>
</dbReference>
<feature type="domain" description="Glycoside hydrolase family 20 catalytic" evidence="9">
    <location>
        <begin position="278"/>
        <end position="624"/>
    </location>
</feature>
<dbReference type="GO" id="GO:0004563">
    <property type="term" value="F:beta-N-acetylhexosaminidase activity"/>
    <property type="evidence" value="ECO:0007669"/>
    <property type="project" value="UniProtKB-EC"/>
</dbReference>
<dbReference type="Gene3D" id="3.30.379.10">
    <property type="entry name" value="Chitobiase/beta-hexosaminidase domain 2-like"/>
    <property type="match status" value="1"/>
</dbReference>
<dbReference type="OrthoDB" id="9763537at2"/>
<keyword evidence="12" id="KW-1185">Reference proteome</keyword>
<dbReference type="InterPro" id="IPR015882">
    <property type="entry name" value="HEX_bac_N"/>
</dbReference>
<dbReference type="PANTHER" id="PTHR22600">
    <property type="entry name" value="BETA-HEXOSAMINIDASE"/>
    <property type="match status" value="1"/>
</dbReference>
<evidence type="ECO:0000256" key="4">
    <source>
        <dbReference type="ARBA" id="ARBA00022801"/>
    </source>
</evidence>
<reference evidence="11 12" key="1">
    <citation type="submission" date="2017-03" db="EMBL/GenBank/DDBJ databases">
        <title>Foreign affairs: Plasmid Transfer between Roseobacters and Rhizobia.</title>
        <authorList>
            <person name="Bartling P."/>
            <person name="Bunk B."/>
            <person name="Overmann J."/>
            <person name="Brinkmann H."/>
            <person name="Petersen J."/>
        </authorList>
    </citation>
    <scope>NUCLEOTIDE SEQUENCE [LARGE SCALE GENOMIC DNA]</scope>
    <source>
        <strain evidence="11 12">MACL11</strain>
    </source>
</reference>
<gene>
    <name evidence="11" type="primary">exo I</name>
    <name evidence="11" type="ORF">Mame_00605</name>
</gene>
<evidence type="ECO:0000259" key="9">
    <source>
        <dbReference type="Pfam" id="PF00728"/>
    </source>
</evidence>
<comment type="similarity">
    <text evidence="2">Belongs to the glycosyl hydrolase 20 family.</text>
</comment>
<dbReference type="RefSeq" id="WP_018065667.1">
    <property type="nucleotide sequence ID" value="NZ_AQWH01000015.1"/>
</dbReference>
<dbReference type="KEGG" id="mmed:Mame_00605"/>
<evidence type="ECO:0000256" key="7">
    <source>
        <dbReference type="ARBA" id="ARBA00033000"/>
    </source>
</evidence>
<dbReference type="GO" id="GO:0030203">
    <property type="term" value="P:glycosaminoglycan metabolic process"/>
    <property type="evidence" value="ECO:0007669"/>
    <property type="project" value="TreeGrafter"/>
</dbReference>
<evidence type="ECO:0000256" key="8">
    <source>
        <dbReference type="PIRSR" id="PIRSR625705-1"/>
    </source>
</evidence>
<dbReference type="SUPFAM" id="SSF55545">
    <property type="entry name" value="beta-N-acetylhexosaminidase-like domain"/>
    <property type="match status" value="1"/>
</dbReference>
<dbReference type="SUPFAM" id="SSF51445">
    <property type="entry name" value="(Trans)glycosidases"/>
    <property type="match status" value="1"/>
</dbReference>
<dbReference type="PRINTS" id="PR00738">
    <property type="entry name" value="GLHYDRLASE20"/>
</dbReference>
<evidence type="ECO:0000256" key="2">
    <source>
        <dbReference type="ARBA" id="ARBA00006285"/>
    </source>
</evidence>
<feature type="domain" description="Beta-hexosaminidase bacterial type N-terminal" evidence="10">
    <location>
        <begin position="209"/>
        <end position="275"/>
    </location>
</feature>
<feature type="active site" description="Proton donor" evidence="8">
    <location>
        <position position="453"/>
    </location>
</feature>
<dbReference type="EMBL" id="CP020330">
    <property type="protein sequence ID" value="AQZ49982.1"/>
    <property type="molecule type" value="Genomic_DNA"/>
</dbReference>
<organism evidence="11 12">
    <name type="scientific">Martelella mediterranea DSM 17316</name>
    <dbReference type="NCBI Taxonomy" id="1122214"/>
    <lineage>
        <taxon>Bacteria</taxon>
        <taxon>Pseudomonadati</taxon>
        <taxon>Pseudomonadota</taxon>
        <taxon>Alphaproteobacteria</taxon>
        <taxon>Hyphomicrobiales</taxon>
        <taxon>Aurantimonadaceae</taxon>
        <taxon>Martelella</taxon>
    </lineage>
</organism>
<dbReference type="AlphaFoldDB" id="A0A1U9YX93"/>
<dbReference type="GO" id="GO:0005975">
    <property type="term" value="P:carbohydrate metabolic process"/>
    <property type="evidence" value="ECO:0007669"/>
    <property type="project" value="InterPro"/>
</dbReference>
<dbReference type="InterPro" id="IPR017853">
    <property type="entry name" value="GH"/>
</dbReference>
<dbReference type="Gene3D" id="3.20.20.80">
    <property type="entry name" value="Glycosidases"/>
    <property type="match status" value="1"/>
</dbReference>
<dbReference type="eggNOG" id="COG3525">
    <property type="taxonomic scope" value="Bacteria"/>
</dbReference>
<evidence type="ECO:0000313" key="12">
    <source>
        <dbReference type="Proteomes" id="UP000191135"/>
    </source>
</evidence>
<name>A0A1U9YX93_9HYPH</name>
<dbReference type="Proteomes" id="UP000191135">
    <property type="component" value="Chromosome"/>
</dbReference>
<dbReference type="Pfam" id="PF02838">
    <property type="entry name" value="Glyco_hydro_20b"/>
    <property type="match status" value="1"/>
</dbReference>